<dbReference type="InterPro" id="IPR012132">
    <property type="entry name" value="GMC_OxRdtase"/>
</dbReference>
<keyword evidence="3" id="KW-0285">Flavoprotein</keyword>
<evidence type="ECO:0000256" key="2">
    <source>
        <dbReference type="ARBA" id="ARBA00010790"/>
    </source>
</evidence>
<dbReference type="Proteomes" id="UP000094527">
    <property type="component" value="Unassembled WGS sequence"/>
</dbReference>
<accession>A0A1D2NB85</accession>
<dbReference type="InterPro" id="IPR000172">
    <property type="entry name" value="GMC_OxRdtase_N"/>
</dbReference>
<dbReference type="STRING" id="48709.A0A1D2NB85"/>
<evidence type="ECO:0000256" key="3">
    <source>
        <dbReference type="ARBA" id="ARBA00022630"/>
    </source>
</evidence>
<keyword evidence="8" id="KW-1185">Reference proteome</keyword>
<dbReference type="GO" id="GO:0050660">
    <property type="term" value="F:flavin adenine dinucleotide binding"/>
    <property type="evidence" value="ECO:0007669"/>
    <property type="project" value="InterPro"/>
</dbReference>
<comment type="caution">
    <text evidence="7">The sequence shown here is derived from an EMBL/GenBank/DDBJ whole genome shotgun (WGS) entry which is preliminary data.</text>
</comment>
<gene>
    <name evidence="7" type="ORF">Ocin01_04177</name>
</gene>
<dbReference type="PANTHER" id="PTHR11552">
    <property type="entry name" value="GLUCOSE-METHANOL-CHOLINE GMC OXIDOREDUCTASE"/>
    <property type="match status" value="1"/>
</dbReference>
<dbReference type="PROSITE" id="PS00624">
    <property type="entry name" value="GMC_OXRED_2"/>
    <property type="match status" value="1"/>
</dbReference>
<dbReference type="OrthoDB" id="269227at2759"/>
<dbReference type="PIRSF" id="PIRSF000137">
    <property type="entry name" value="Alcohol_oxidase"/>
    <property type="match status" value="1"/>
</dbReference>
<evidence type="ECO:0000256" key="4">
    <source>
        <dbReference type="ARBA" id="ARBA00022827"/>
    </source>
</evidence>
<dbReference type="PANTHER" id="PTHR11552:SF147">
    <property type="entry name" value="CHOLINE DEHYDROGENASE, MITOCHONDRIAL"/>
    <property type="match status" value="1"/>
</dbReference>
<dbReference type="SUPFAM" id="SSF51905">
    <property type="entry name" value="FAD/NAD(P)-binding domain"/>
    <property type="match status" value="1"/>
</dbReference>
<organism evidence="7 8">
    <name type="scientific">Orchesella cincta</name>
    <name type="common">Springtail</name>
    <name type="synonym">Podura cincta</name>
    <dbReference type="NCBI Taxonomy" id="48709"/>
    <lineage>
        <taxon>Eukaryota</taxon>
        <taxon>Metazoa</taxon>
        <taxon>Ecdysozoa</taxon>
        <taxon>Arthropoda</taxon>
        <taxon>Hexapoda</taxon>
        <taxon>Collembola</taxon>
        <taxon>Entomobryomorpha</taxon>
        <taxon>Entomobryoidea</taxon>
        <taxon>Orchesellidae</taxon>
        <taxon>Orchesellinae</taxon>
        <taxon>Orchesella</taxon>
    </lineage>
</organism>
<dbReference type="Pfam" id="PF00732">
    <property type="entry name" value="GMC_oxred_N"/>
    <property type="match status" value="1"/>
</dbReference>
<evidence type="ECO:0000313" key="7">
    <source>
        <dbReference type="EMBL" id="ODN02511.1"/>
    </source>
</evidence>
<dbReference type="SUPFAM" id="SSF54373">
    <property type="entry name" value="FAD-linked reductases, C-terminal domain"/>
    <property type="match status" value="1"/>
</dbReference>
<dbReference type="GO" id="GO:0016614">
    <property type="term" value="F:oxidoreductase activity, acting on CH-OH group of donors"/>
    <property type="evidence" value="ECO:0007669"/>
    <property type="project" value="InterPro"/>
</dbReference>
<feature type="binding site" evidence="5">
    <location>
        <position position="107"/>
    </location>
    <ligand>
        <name>FAD</name>
        <dbReference type="ChEBI" id="CHEBI:57692"/>
    </ligand>
</feature>
<sequence>MISLPVTFNVVHGFNPAILDSYDFIVVGCGTAGSVVANRLSENGKHSVLILEAGGYPNPALEVPVFGSKFWNDPKVVRSYPVVQQRHAALANSGNITMLVGRMLGGTSSISNSLFNRASPHDFNNWAKMTGDDSWKYDNLLPYFRKSENYVGDFPSEQHGFGGPITVSRPQYAPGLDVWLAAGKELGYSIADSNGPQQTSFHPIESHKKFGKIVSSYTGYIKPIQSARRNLKIVTNSQATKIVFKGGKAIGIDFVTESTSAGGLSRQGHVRARREIIVSAGALGSPTLLMKSGIGPRDVLTSARIPIVKELPVGRNLFDHVLIHIPFVINNKSLIYDPQRDLNSDTWKIYKKFGDGPYSTNFGASGQAFISSVKTKREGNIDWPDIQIIPFHARLPGNLLDLGSMAEWEAPMLVQISLVRPKTRGKVVLDPHNVNGSPLIDLQYLSHPADAQVLLDGIKKTLQIFERTEAYKRLGARLPTLALEPCKNFKFRSNDYWKCYIRNVATSGFHLSGSCKMGKGDDDRKAVVDSNLRVIGINGLRIIDASIMPGIVNADLIAPVLAIAEKVSESILRNHV</sequence>
<comment type="cofactor">
    <cofactor evidence="1 5">
        <name>FAD</name>
        <dbReference type="ChEBI" id="CHEBI:57692"/>
    </cofactor>
</comment>
<dbReference type="AlphaFoldDB" id="A0A1D2NB85"/>
<evidence type="ECO:0000256" key="5">
    <source>
        <dbReference type="PIRSR" id="PIRSR000137-2"/>
    </source>
</evidence>
<dbReference type="Gene3D" id="3.30.560.10">
    <property type="entry name" value="Glucose Oxidase, domain 3"/>
    <property type="match status" value="1"/>
</dbReference>
<feature type="domain" description="Glucose-methanol-choline oxidoreductase N-terminal" evidence="6">
    <location>
        <begin position="281"/>
        <end position="295"/>
    </location>
</feature>
<dbReference type="Gene3D" id="3.50.50.60">
    <property type="entry name" value="FAD/NAD(P)-binding domain"/>
    <property type="match status" value="1"/>
</dbReference>
<evidence type="ECO:0000259" key="6">
    <source>
        <dbReference type="PROSITE" id="PS00624"/>
    </source>
</evidence>
<keyword evidence="4 5" id="KW-0274">FAD</keyword>
<protein>
    <submittedName>
        <fullName evidence="7">Oxygen-dependent choline dehydrogenase</fullName>
    </submittedName>
</protein>
<dbReference type="Pfam" id="PF05199">
    <property type="entry name" value="GMC_oxred_C"/>
    <property type="match status" value="1"/>
</dbReference>
<dbReference type="InterPro" id="IPR007867">
    <property type="entry name" value="GMC_OxRtase_C"/>
</dbReference>
<dbReference type="InterPro" id="IPR036188">
    <property type="entry name" value="FAD/NAD-bd_sf"/>
</dbReference>
<evidence type="ECO:0000256" key="1">
    <source>
        <dbReference type="ARBA" id="ARBA00001974"/>
    </source>
</evidence>
<proteinExistence type="inferred from homology"/>
<dbReference type="EMBL" id="LJIJ01000108">
    <property type="protein sequence ID" value="ODN02511.1"/>
    <property type="molecule type" value="Genomic_DNA"/>
</dbReference>
<comment type="similarity">
    <text evidence="2">Belongs to the GMC oxidoreductase family.</text>
</comment>
<evidence type="ECO:0000313" key="8">
    <source>
        <dbReference type="Proteomes" id="UP000094527"/>
    </source>
</evidence>
<reference evidence="7 8" key="1">
    <citation type="journal article" date="2016" name="Genome Biol. Evol.">
        <title>Gene Family Evolution Reflects Adaptation to Soil Environmental Stressors in the Genome of the Collembolan Orchesella cincta.</title>
        <authorList>
            <person name="Faddeeva-Vakhrusheva A."/>
            <person name="Derks M.F."/>
            <person name="Anvar S.Y."/>
            <person name="Agamennone V."/>
            <person name="Suring W."/>
            <person name="Smit S."/>
            <person name="van Straalen N.M."/>
            <person name="Roelofs D."/>
        </authorList>
    </citation>
    <scope>NUCLEOTIDE SEQUENCE [LARGE SCALE GENOMIC DNA]</scope>
    <source>
        <tissue evidence="7">Mixed pool</tissue>
    </source>
</reference>
<name>A0A1D2NB85_ORCCI</name>
<dbReference type="OMA" id="YQNWHAS"/>